<comment type="function">
    <text evidence="1 10">Controls the rotational direction of flagella during chemotaxis.</text>
</comment>
<name>A0ABX3MTU3_9RHOB</name>
<evidence type="ECO:0000256" key="10">
    <source>
        <dbReference type="RuleBase" id="RU364125"/>
    </source>
</evidence>
<evidence type="ECO:0000256" key="3">
    <source>
        <dbReference type="ARBA" id="ARBA00008281"/>
    </source>
</evidence>
<dbReference type="Proteomes" id="UP000190787">
    <property type="component" value="Unassembled WGS sequence"/>
</dbReference>
<dbReference type="EMBL" id="MPZV01000004">
    <property type="protein sequence ID" value="OOY23110.1"/>
    <property type="molecule type" value="Genomic_DNA"/>
</dbReference>
<keyword evidence="12" id="KW-0969">Cilium</keyword>
<keyword evidence="10" id="KW-0997">Cell inner membrane</keyword>
<sequence length="176" mass="18248">MLGKLLPLLLGLIGLAGGGAAGYFLRPAPPPAEHPTDPAAAEAAAGDHGAATEAHGVPAAADHGAEGDVTSEFVKLNNQFIVPLVTESRISGMVILSLSLEVKVGETEAVYRAEPKLRDAFLQVLFDHANTGGFQGLFTDSANMSRLRRALTETARSILGPGVLAVLVSDIVRQDS</sequence>
<keyword evidence="12" id="KW-0282">Flagellum</keyword>
<keyword evidence="6" id="KW-0812">Transmembrane</keyword>
<evidence type="ECO:0000256" key="6">
    <source>
        <dbReference type="ARBA" id="ARBA00022692"/>
    </source>
</evidence>
<organism evidence="12 13">
    <name type="scientific">Thioclava sediminum</name>
    <dbReference type="NCBI Taxonomy" id="1915319"/>
    <lineage>
        <taxon>Bacteria</taxon>
        <taxon>Pseudomonadati</taxon>
        <taxon>Pseudomonadota</taxon>
        <taxon>Alphaproteobacteria</taxon>
        <taxon>Rhodobacterales</taxon>
        <taxon>Paracoccaceae</taxon>
        <taxon>Thioclava</taxon>
    </lineage>
</organism>
<evidence type="ECO:0000256" key="7">
    <source>
        <dbReference type="ARBA" id="ARBA00022779"/>
    </source>
</evidence>
<dbReference type="RefSeq" id="WP_078605965.1">
    <property type="nucleotide sequence ID" value="NZ_MPZV01000004.1"/>
</dbReference>
<keyword evidence="13" id="KW-1185">Reference proteome</keyword>
<evidence type="ECO:0000313" key="12">
    <source>
        <dbReference type="EMBL" id="OOY23110.1"/>
    </source>
</evidence>
<comment type="similarity">
    <text evidence="3 10">Belongs to the FliL family.</text>
</comment>
<evidence type="ECO:0000256" key="5">
    <source>
        <dbReference type="ARBA" id="ARBA00022500"/>
    </source>
</evidence>
<feature type="region of interest" description="Disordered" evidence="11">
    <location>
        <begin position="27"/>
        <end position="51"/>
    </location>
</feature>
<feature type="compositionally biased region" description="Low complexity" evidence="11">
    <location>
        <begin position="37"/>
        <end position="51"/>
    </location>
</feature>
<accession>A0ABX3MTU3</accession>
<gene>
    <name evidence="12" type="ORF">BMI91_16835</name>
</gene>
<reference evidence="12 13" key="1">
    <citation type="submission" date="2016-11" db="EMBL/GenBank/DDBJ databases">
        <title>A multilocus sequence analysis scheme for characterization of bacteria in the genus Thioclava.</title>
        <authorList>
            <person name="Liu Y."/>
            <person name="Shao Z."/>
        </authorList>
    </citation>
    <scope>NUCLEOTIDE SEQUENCE [LARGE SCALE GENOMIC DNA]</scope>
    <source>
        <strain evidence="12 13">TAW-CT134</strain>
    </source>
</reference>
<keyword evidence="4" id="KW-1003">Cell membrane</keyword>
<protein>
    <recommendedName>
        <fullName evidence="10">Flagellar protein FliL</fullName>
    </recommendedName>
</protein>
<evidence type="ECO:0000256" key="8">
    <source>
        <dbReference type="ARBA" id="ARBA00022989"/>
    </source>
</evidence>
<keyword evidence="8" id="KW-1133">Transmembrane helix</keyword>
<evidence type="ECO:0000256" key="2">
    <source>
        <dbReference type="ARBA" id="ARBA00004162"/>
    </source>
</evidence>
<evidence type="ECO:0000256" key="4">
    <source>
        <dbReference type="ARBA" id="ARBA00022475"/>
    </source>
</evidence>
<dbReference type="Pfam" id="PF03748">
    <property type="entry name" value="FliL"/>
    <property type="match status" value="1"/>
</dbReference>
<proteinExistence type="inferred from homology"/>
<keyword evidence="12" id="KW-0966">Cell projection</keyword>
<dbReference type="InterPro" id="IPR005503">
    <property type="entry name" value="FliL"/>
</dbReference>
<comment type="subcellular location">
    <subcellularLocation>
        <location evidence="10">Cell inner membrane</location>
    </subcellularLocation>
    <subcellularLocation>
        <location evidence="2">Cell membrane</location>
        <topology evidence="2">Single-pass membrane protein</topology>
    </subcellularLocation>
</comment>
<evidence type="ECO:0000256" key="11">
    <source>
        <dbReference type="SAM" id="MobiDB-lite"/>
    </source>
</evidence>
<evidence type="ECO:0000256" key="1">
    <source>
        <dbReference type="ARBA" id="ARBA00002254"/>
    </source>
</evidence>
<comment type="caution">
    <text evidence="12">The sequence shown here is derived from an EMBL/GenBank/DDBJ whole genome shotgun (WGS) entry which is preliminary data.</text>
</comment>
<keyword evidence="7 10" id="KW-0283">Flagellar rotation</keyword>
<evidence type="ECO:0000256" key="9">
    <source>
        <dbReference type="ARBA" id="ARBA00023136"/>
    </source>
</evidence>
<evidence type="ECO:0000313" key="13">
    <source>
        <dbReference type="Proteomes" id="UP000190787"/>
    </source>
</evidence>
<keyword evidence="9 10" id="KW-0472">Membrane</keyword>
<keyword evidence="5 10" id="KW-0145">Chemotaxis</keyword>